<evidence type="ECO:0000313" key="4">
    <source>
        <dbReference type="EMBL" id="TFL04781.1"/>
    </source>
</evidence>
<dbReference type="OrthoDB" id="437889at2759"/>
<dbReference type="PROSITE" id="PS51016">
    <property type="entry name" value="MYTH4"/>
    <property type="match status" value="1"/>
</dbReference>
<dbReference type="GO" id="GO:0005856">
    <property type="term" value="C:cytoskeleton"/>
    <property type="evidence" value="ECO:0007669"/>
    <property type="project" value="InterPro"/>
</dbReference>
<organism evidence="4 5">
    <name type="scientific">Pterulicium gracile</name>
    <dbReference type="NCBI Taxonomy" id="1884261"/>
    <lineage>
        <taxon>Eukaryota</taxon>
        <taxon>Fungi</taxon>
        <taxon>Dikarya</taxon>
        <taxon>Basidiomycota</taxon>
        <taxon>Agaricomycotina</taxon>
        <taxon>Agaricomycetes</taxon>
        <taxon>Agaricomycetidae</taxon>
        <taxon>Agaricales</taxon>
        <taxon>Pleurotineae</taxon>
        <taxon>Pterulaceae</taxon>
        <taxon>Pterulicium</taxon>
    </lineage>
</organism>
<dbReference type="GO" id="GO:0007165">
    <property type="term" value="P:signal transduction"/>
    <property type="evidence" value="ECO:0007669"/>
    <property type="project" value="InterPro"/>
</dbReference>
<dbReference type="Proteomes" id="UP000305067">
    <property type="component" value="Unassembled WGS sequence"/>
</dbReference>
<evidence type="ECO:0000259" key="2">
    <source>
        <dbReference type="PROSITE" id="PS50238"/>
    </source>
</evidence>
<feature type="compositionally biased region" description="Low complexity" evidence="1">
    <location>
        <begin position="106"/>
        <end position="120"/>
    </location>
</feature>
<dbReference type="PANTHER" id="PTHR45876">
    <property type="entry name" value="FI04035P"/>
    <property type="match status" value="1"/>
</dbReference>
<dbReference type="SUPFAM" id="SSF48350">
    <property type="entry name" value="GTPase activation domain, GAP"/>
    <property type="match status" value="1"/>
</dbReference>
<protein>
    <submittedName>
        <fullName evidence="4">Rho GTPase activation protein</fullName>
    </submittedName>
</protein>
<proteinExistence type="predicted"/>
<dbReference type="GO" id="GO:0005737">
    <property type="term" value="C:cytoplasm"/>
    <property type="evidence" value="ECO:0007669"/>
    <property type="project" value="TreeGrafter"/>
</dbReference>
<evidence type="ECO:0000256" key="1">
    <source>
        <dbReference type="SAM" id="MobiDB-lite"/>
    </source>
</evidence>
<feature type="domain" description="MyTH4" evidence="3">
    <location>
        <begin position="56"/>
        <end position="233"/>
    </location>
</feature>
<dbReference type="AlphaFoldDB" id="A0A5C3QW80"/>
<dbReference type="FunFam" id="1.10.555.10:FF:000045">
    <property type="entry name" value="RhoGAP domain containing protein"/>
    <property type="match status" value="1"/>
</dbReference>
<dbReference type="GO" id="GO:0005096">
    <property type="term" value="F:GTPase activator activity"/>
    <property type="evidence" value="ECO:0007669"/>
    <property type="project" value="TreeGrafter"/>
</dbReference>
<dbReference type="PROSITE" id="PS50238">
    <property type="entry name" value="RHOGAP"/>
    <property type="match status" value="1"/>
</dbReference>
<evidence type="ECO:0000259" key="3">
    <source>
        <dbReference type="PROSITE" id="PS51016"/>
    </source>
</evidence>
<keyword evidence="5" id="KW-1185">Reference proteome</keyword>
<dbReference type="Pfam" id="PF00784">
    <property type="entry name" value="MyTH4"/>
    <property type="match status" value="1"/>
</dbReference>
<dbReference type="InterPro" id="IPR000198">
    <property type="entry name" value="RhoGAP_dom"/>
</dbReference>
<dbReference type="InterPro" id="IPR038185">
    <property type="entry name" value="MyTH4_dom_sf"/>
</dbReference>
<dbReference type="InterPro" id="IPR008936">
    <property type="entry name" value="Rho_GTPase_activation_prot"/>
</dbReference>
<feature type="region of interest" description="Disordered" evidence="1">
    <location>
        <begin position="97"/>
        <end position="120"/>
    </location>
</feature>
<accession>A0A5C3QW80</accession>
<dbReference type="InterPro" id="IPR000857">
    <property type="entry name" value="MyTH4_dom"/>
</dbReference>
<reference evidence="4 5" key="1">
    <citation type="journal article" date="2019" name="Nat. Ecol. Evol.">
        <title>Megaphylogeny resolves global patterns of mushroom evolution.</title>
        <authorList>
            <person name="Varga T."/>
            <person name="Krizsan K."/>
            <person name="Foldi C."/>
            <person name="Dima B."/>
            <person name="Sanchez-Garcia M."/>
            <person name="Sanchez-Ramirez S."/>
            <person name="Szollosi G.J."/>
            <person name="Szarkandi J.G."/>
            <person name="Papp V."/>
            <person name="Albert L."/>
            <person name="Andreopoulos W."/>
            <person name="Angelini C."/>
            <person name="Antonin V."/>
            <person name="Barry K.W."/>
            <person name="Bougher N.L."/>
            <person name="Buchanan P."/>
            <person name="Buyck B."/>
            <person name="Bense V."/>
            <person name="Catcheside P."/>
            <person name="Chovatia M."/>
            <person name="Cooper J."/>
            <person name="Damon W."/>
            <person name="Desjardin D."/>
            <person name="Finy P."/>
            <person name="Geml J."/>
            <person name="Haridas S."/>
            <person name="Hughes K."/>
            <person name="Justo A."/>
            <person name="Karasinski D."/>
            <person name="Kautmanova I."/>
            <person name="Kiss B."/>
            <person name="Kocsube S."/>
            <person name="Kotiranta H."/>
            <person name="LaButti K.M."/>
            <person name="Lechner B.E."/>
            <person name="Liimatainen K."/>
            <person name="Lipzen A."/>
            <person name="Lukacs Z."/>
            <person name="Mihaltcheva S."/>
            <person name="Morgado L.N."/>
            <person name="Niskanen T."/>
            <person name="Noordeloos M.E."/>
            <person name="Ohm R.A."/>
            <person name="Ortiz-Santana B."/>
            <person name="Ovrebo C."/>
            <person name="Racz N."/>
            <person name="Riley R."/>
            <person name="Savchenko A."/>
            <person name="Shiryaev A."/>
            <person name="Soop K."/>
            <person name="Spirin V."/>
            <person name="Szebenyi C."/>
            <person name="Tomsovsky M."/>
            <person name="Tulloss R.E."/>
            <person name="Uehling J."/>
            <person name="Grigoriev I.V."/>
            <person name="Vagvolgyi C."/>
            <person name="Papp T."/>
            <person name="Martin F.M."/>
            <person name="Miettinen O."/>
            <person name="Hibbett D.S."/>
            <person name="Nagy L.G."/>
        </authorList>
    </citation>
    <scope>NUCLEOTIDE SEQUENCE [LARGE SCALE GENOMIC DNA]</scope>
    <source>
        <strain evidence="4 5">CBS 309.79</strain>
    </source>
</reference>
<dbReference type="SMART" id="SM00139">
    <property type="entry name" value="MyTH4"/>
    <property type="match status" value="1"/>
</dbReference>
<dbReference type="STRING" id="1884261.A0A5C3QW80"/>
<dbReference type="EMBL" id="ML178818">
    <property type="protein sequence ID" value="TFL04781.1"/>
    <property type="molecule type" value="Genomic_DNA"/>
</dbReference>
<dbReference type="PANTHER" id="PTHR45876:SF8">
    <property type="entry name" value="FI04035P"/>
    <property type="match status" value="1"/>
</dbReference>
<dbReference type="Gene3D" id="1.10.555.10">
    <property type="entry name" value="Rho GTPase activation protein"/>
    <property type="match status" value="1"/>
</dbReference>
<feature type="domain" description="Rho-GAP" evidence="2">
    <location>
        <begin position="244"/>
        <end position="433"/>
    </location>
</feature>
<name>A0A5C3QW80_9AGAR</name>
<dbReference type="Pfam" id="PF00620">
    <property type="entry name" value="RhoGAP"/>
    <property type="match status" value="1"/>
</dbReference>
<evidence type="ECO:0000313" key="5">
    <source>
        <dbReference type="Proteomes" id="UP000305067"/>
    </source>
</evidence>
<sequence length="463" mass="52636">MRQLWCLPRSYPVLPTDLVVDIQQFSESDFAKRYFSTHKTGFMFRRRVPVSQMMTWQKTPLSSPLLALNKDLSRDAVKLFKIIQHVMGDRERARSISNARLPDARNGALSSSTNSSGAASTQVLEEQRWLLNEGIMHGELRDEIYCQVMKQLNGNPNPQNVFRGWQLLCVLLVAFPPSKNFETYLKSFIQQRTTQTEERIDVMAKYCLQRLAYISRKGPRGKPPALAEIEIASDAAFNPSTFGESLDGVYRLQARNYPHQKVPIVLPFLADGILALGGTTQEGIFRVPGDSDLVSELRLRIDRGYYSLEGVDDPHVLASLFKLWLRELCDPLIPAEMYNECIESCKSLEACVNIVRRLPTLNRRVVLFVVSFLQLFLEDKVQKATKMTSVNLALVMAPNLLRCDSDSMTVAFTNAQFEQTWTHQLLNKMNCAEIDEEYVPVHGKGAIQQSSMPPHKSRQPRPH</sequence>
<dbReference type="SMART" id="SM00324">
    <property type="entry name" value="RhoGAP"/>
    <property type="match status" value="1"/>
</dbReference>
<dbReference type="Gene3D" id="1.25.40.530">
    <property type="entry name" value="MyTH4 domain"/>
    <property type="match status" value="1"/>
</dbReference>
<gene>
    <name evidence="4" type="ORF">BDV98DRAFT_502585</name>
</gene>